<dbReference type="SUPFAM" id="SSF69737">
    <property type="entry name" value="Urease metallochaperone UreE, C-terminal domain"/>
    <property type="match status" value="1"/>
</dbReference>
<dbReference type="GO" id="GO:0016151">
    <property type="term" value="F:nickel cation binding"/>
    <property type="evidence" value="ECO:0007669"/>
    <property type="project" value="InterPro"/>
</dbReference>
<dbReference type="Pfam" id="PF02814">
    <property type="entry name" value="UreE_N"/>
    <property type="match status" value="1"/>
</dbReference>
<dbReference type="Pfam" id="PF05194">
    <property type="entry name" value="UreE_C"/>
    <property type="match status" value="1"/>
</dbReference>
<dbReference type="SMART" id="SM00988">
    <property type="entry name" value="UreE_N"/>
    <property type="match status" value="1"/>
</dbReference>
<gene>
    <name evidence="6" type="ORF">MNBD_ALPHA11-39</name>
</gene>
<dbReference type="GO" id="GO:0006457">
    <property type="term" value="P:protein folding"/>
    <property type="evidence" value="ECO:0007669"/>
    <property type="project" value="InterPro"/>
</dbReference>
<name>A0A3B0U2W1_9ZZZZ</name>
<organism evidence="6">
    <name type="scientific">hydrothermal vent metagenome</name>
    <dbReference type="NCBI Taxonomy" id="652676"/>
    <lineage>
        <taxon>unclassified sequences</taxon>
        <taxon>metagenomes</taxon>
        <taxon>ecological metagenomes</taxon>
    </lineage>
</organism>
<evidence type="ECO:0000259" key="5">
    <source>
        <dbReference type="SMART" id="SM00988"/>
    </source>
</evidence>
<reference evidence="6" key="1">
    <citation type="submission" date="2018-06" db="EMBL/GenBank/DDBJ databases">
        <authorList>
            <person name="Zhirakovskaya E."/>
        </authorList>
    </citation>
    <scope>NUCLEOTIDE SEQUENCE</scope>
</reference>
<keyword evidence="4" id="KW-0143">Chaperone</keyword>
<dbReference type="HAMAP" id="MF_00822">
    <property type="entry name" value="UreE"/>
    <property type="match status" value="1"/>
</dbReference>
<dbReference type="InterPro" id="IPR004029">
    <property type="entry name" value="UreE_N"/>
</dbReference>
<dbReference type="GO" id="GO:0019627">
    <property type="term" value="P:urea metabolic process"/>
    <property type="evidence" value="ECO:0007669"/>
    <property type="project" value="InterPro"/>
</dbReference>
<dbReference type="PIRSF" id="PIRSF036402">
    <property type="entry name" value="Ureas_acces_UreE"/>
    <property type="match status" value="1"/>
</dbReference>
<comment type="subcellular location">
    <subcellularLocation>
        <location evidence="1">Cytoplasm</location>
    </subcellularLocation>
</comment>
<dbReference type="InterPro" id="IPR036118">
    <property type="entry name" value="UreE_N_sf"/>
</dbReference>
<dbReference type="AlphaFoldDB" id="A0A3B0U2W1"/>
<evidence type="ECO:0000256" key="2">
    <source>
        <dbReference type="ARBA" id="ARBA00022490"/>
    </source>
</evidence>
<dbReference type="EMBL" id="UOEQ01000246">
    <property type="protein sequence ID" value="VAW19967.1"/>
    <property type="molecule type" value="Genomic_DNA"/>
</dbReference>
<feature type="domain" description="UreE urease accessory N-terminal" evidence="5">
    <location>
        <begin position="10"/>
        <end position="74"/>
    </location>
</feature>
<evidence type="ECO:0000256" key="1">
    <source>
        <dbReference type="ARBA" id="ARBA00004496"/>
    </source>
</evidence>
<dbReference type="InterPro" id="IPR012406">
    <property type="entry name" value="UreE"/>
</dbReference>
<dbReference type="GO" id="GO:0065003">
    <property type="term" value="P:protein-containing complex assembly"/>
    <property type="evidence" value="ECO:0007669"/>
    <property type="project" value="InterPro"/>
</dbReference>
<sequence length="158" mass="17627">MKKKLPVSDKIIRATAISKSSAEQAGSITLTYSDRFRRRVAMISDNGIDFLLDLAEATELADGEFLVLDDGRYIKIIAAKEKLMRIRAKDQKHLSRAAWHVGNRHLACEIHAEFIVLTHDRIIKKMLLGLGCNVEEFEGPFSPEGGAYGQGRVLAHSH</sequence>
<dbReference type="Gene3D" id="2.60.260.20">
    <property type="entry name" value="Urease metallochaperone UreE, N-terminal domain"/>
    <property type="match status" value="1"/>
</dbReference>
<accession>A0A3B0U2W1</accession>
<protein>
    <submittedName>
        <fullName evidence="6">Urease accessory protein UreE</fullName>
    </submittedName>
</protein>
<dbReference type="SUPFAM" id="SSF69287">
    <property type="entry name" value="Urease metallochaperone UreE, N-terminal domain"/>
    <property type="match status" value="1"/>
</dbReference>
<keyword evidence="2" id="KW-0963">Cytoplasm</keyword>
<evidence type="ECO:0000256" key="4">
    <source>
        <dbReference type="ARBA" id="ARBA00023186"/>
    </source>
</evidence>
<evidence type="ECO:0000256" key="3">
    <source>
        <dbReference type="ARBA" id="ARBA00022596"/>
    </source>
</evidence>
<dbReference type="InterPro" id="IPR007864">
    <property type="entry name" value="UreE_C_dom"/>
</dbReference>
<proteinExistence type="inferred from homology"/>
<keyword evidence="3" id="KW-0533">Nickel</keyword>
<dbReference type="Gene3D" id="3.30.70.790">
    <property type="entry name" value="UreE, C-terminal domain"/>
    <property type="match status" value="1"/>
</dbReference>
<dbReference type="CDD" id="cd00571">
    <property type="entry name" value="UreE"/>
    <property type="match status" value="1"/>
</dbReference>
<evidence type="ECO:0000313" key="6">
    <source>
        <dbReference type="EMBL" id="VAW19967.1"/>
    </source>
</evidence>
<dbReference type="GO" id="GO:0005737">
    <property type="term" value="C:cytoplasm"/>
    <property type="evidence" value="ECO:0007669"/>
    <property type="project" value="UniProtKB-SubCell"/>
</dbReference>